<dbReference type="InParanoid" id="A0A0Q2UU80"/>
<evidence type="ECO:0000313" key="1">
    <source>
        <dbReference type="EMBL" id="KQH84120.1"/>
    </source>
</evidence>
<dbReference type="AlphaFoldDB" id="A0A0Q2UU80"/>
<dbReference type="Proteomes" id="UP000051221">
    <property type="component" value="Unassembled WGS sequence"/>
</dbReference>
<dbReference type="EMBL" id="LKHS01000022">
    <property type="protein sequence ID" value="KQH84120.1"/>
    <property type="molecule type" value="Genomic_DNA"/>
</dbReference>
<keyword evidence="2" id="KW-1185">Reference proteome</keyword>
<name>A0A0Q2UU80_VIBFU</name>
<reference evidence="1 2" key="1">
    <citation type="submission" date="2015-08" db="EMBL/GenBank/DDBJ databases">
        <title>Antibacterial properties of a collection of Vibrionaceae strains.</title>
        <authorList>
            <person name="Giubergia S."/>
        </authorList>
    </citation>
    <scope>NUCLEOTIDE SEQUENCE [LARGE SCALE GENOMIC DNA]</scope>
    <source>
        <strain evidence="1 2">S0821</strain>
    </source>
</reference>
<dbReference type="PANTHER" id="PTHR33835">
    <property type="entry name" value="YALI0C07656P"/>
    <property type="match status" value="1"/>
</dbReference>
<dbReference type="InterPro" id="IPR025638">
    <property type="entry name" value="DUF4336"/>
</dbReference>
<dbReference type="RefSeq" id="WP_055466995.1">
    <property type="nucleotide sequence ID" value="NZ_LKHS01000022.1"/>
</dbReference>
<sequence>MQAIGEQIWIVDGDAVPFFTLPYTTRMTVVKLSNDQLWIHSPIRLTPELQRAIDALGDVAFLIAPNHLHHLFVQDWQLAYPHALTYGTHQVIAKRPDLRFDGVLDAQLDNPWDSDIHYLLFTGSKVMQEAVFFHRASSTLIVTDLIENFSPQAFGGWKMTLAKAAGVVAPHGKMPLDWRLSFTFHKREAKQHLEIMLAWQPEQIVMAHGEWITANGCAFLSRSFHWLQ</sequence>
<gene>
    <name evidence="1" type="ORF">AMR76_19955</name>
</gene>
<organism evidence="1 2">
    <name type="scientific">Vibrio furnissii</name>
    <dbReference type="NCBI Taxonomy" id="29494"/>
    <lineage>
        <taxon>Bacteria</taxon>
        <taxon>Pseudomonadati</taxon>
        <taxon>Pseudomonadota</taxon>
        <taxon>Gammaproteobacteria</taxon>
        <taxon>Vibrionales</taxon>
        <taxon>Vibrionaceae</taxon>
        <taxon>Vibrio</taxon>
    </lineage>
</organism>
<accession>A0A0Q2UU80</accession>
<dbReference type="Pfam" id="PF14234">
    <property type="entry name" value="DUF4336"/>
    <property type="match status" value="1"/>
</dbReference>
<protein>
    <recommendedName>
        <fullName evidence="3">DUF4336 domain-containing protein</fullName>
    </recommendedName>
</protein>
<proteinExistence type="predicted"/>
<dbReference type="SUPFAM" id="SSF56281">
    <property type="entry name" value="Metallo-hydrolase/oxidoreductase"/>
    <property type="match status" value="1"/>
</dbReference>
<evidence type="ECO:0008006" key="3">
    <source>
        <dbReference type="Google" id="ProtNLM"/>
    </source>
</evidence>
<comment type="caution">
    <text evidence="1">The sequence shown here is derived from an EMBL/GenBank/DDBJ whole genome shotgun (WGS) entry which is preliminary data.</text>
</comment>
<dbReference type="InterPro" id="IPR036866">
    <property type="entry name" value="RibonucZ/Hydroxyglut_hydro"/>
</dbReference>
<evidence type="ECO:0000313" key="2">
    <source>
        <dbReference type="Proteomes" id="UP000051221"/>
    </source>
</evidence>
<dbReference type="PANTHER" id="PTHR33835:SF1">
    <property type="entry name" value="METALLO-BETA-LACTAMASE DOMAIN-CONTAINING PROTEIN"/>
    <property type="match status" value="1"/>
</dbReference>